<dbReference type="Proteomes" id="UP000887563">
    <property type="component" value="Unplaced"/>
</dbReference>
<sequence>MPSICTCIYQSLISSTSSLVLPFQFFTLLSFPLDQFLVFFDERVDATRFVYPVQSAFFQSNVDERTVEKKAPANQSGWHGPSGRAVAGIL</sequence>
<dbReference type="WBParaSite" id="Minc3s03050g32575">
    <property type="protein sequence ID" value="Minc3s03050g32575"/>
    <property type="gene ID" value="Minc3s03050g32575"/>
</dbReference>
<evidence type="ECO:0000256" key="1">
    <source>
        <dbReference type="SAM" id="MobiDB-lite"/>
    </source>
</evidence>
<keyword evidence="2" id="KW-1185">Reference proteome</keyword>
<organism evidence="2 3">
    <name type="scientific">Meloidogyne incognita</name>
    <name type="common">Southern root-knot nematode worm</name>
    <name type="synonym">Oxyuris incognita</name>
    <dbReference type="NCBI Taxonomy" id="6306"/>
    <lineage>
        <taxon>Eukaryota</taxon>
        <taxon>Metazoa</taxon>
        <taxon>Ecdysozoa</taxon>
        <taxon>Nematoda</taxon>
        <taxon>Chromadorea</taxon>
        <taxon>Rhabditida</taxon>
        <taxon>Tylenchina</taxon>
        <taxon>Tylenchomorpha</taxon>
        <taxon>Tylenchoidea</taxon>
        <taxon>Meloidogynidae</taxon>
        <taxon>Meloidogyninae</taxon>
        <taxon>Meloidogyne</taxon>
        <taxon>Meloidogyne incognita group</taxon>
    </lineage>
</organism>
<proteinExistence type="predicted"/>
<reference evidence="3" key="1">
    <citation type="submission" date="2022-11" db="UniProtKB">
        <authorList>
            <consortium name="WormBaseParasite"/>
        </authorList>
    </citation>
    <scope>IDENTIFICATION</scope>
</reference>
<accession>A0A914N4J5</accession>
<feature type="region of interest" description="Disordered" evidence="1">
    <location>
        <begin position="69"/>
        <end position="90"/>
    </location>
</feature>
<dbReference type="AlphaFoldDB" id="A0A914N4J5"/>
<protein>
    <submittedName>
        <fullName evidence="3">Secreted protein</fullName>
    </submittedName>
</protein>
<evidence type="ECO:0000313" key="3">
    <source>
        <dbReference type="WBParaSite" id="Minc3s03050g32575"/>
    </source>
</evidence>
<name>A0A914N4J5_MELIC</name>
<evidence type="ECO:0000313" key="2">
    <source>
        <dbReference type="Proteomes" id="UP000887563"/>
    </source>
</evidence>